<evidence type="ECO:0000256" key="1">
    <source>
        <dbReference type="SAM" id="MobiDB-lite"/>
    </source>
</evidence>
<gene>
    <name evidence="2" type="ORF">CALCODRAFT_508712</name>
</gene>
<name>A0A165G509_9BASI</name>
<reference evidence="2 3" key="1">
    <citation type="journal article" date="2016" name="Mol. Biol. Evol.">
        <title>Comparative Genomics of Early-Diverging Mushroom-Forming Fungi Provides Insights into the Origins of Lignocellulose Decay Capabilities.</title>
        <authorList>
            <person name="Nagy L.G."/>
            <person name="Riley R."/>
            <person name="Tritt A."/>
            <person name="Adam C."/>
            <person name="Daum C."/>
            <person name="Floudas D."/>
            <person name="Sun H."/>
            <person name="Yadav J.S."/>
            <person name="Pangilinan J."/>
            <person name="Larsson K.H."/>
            <person name="Matsuura K."/>
            <person name="Barry K."/>
            <person name="Labutti K."/>
            <person name="Kuo R."/>
            <person name="Ohm R.A."/>
            <person name="Bhattacharya S.S."/>
            <person name="Shirouzu T."/>
            <person name="Yoshinaga Y."/>
            <person name="Martin F.M."/>
            <person name="Grigoriev I.V."/>
            <person name="Hibbett D.S."/>
        </authorList>
    </citation>
    <scope>NUCLEOTIDE SEQUENCE [LARGE SCALE GENOMIC DNA]</scope>
    <source>
        <strain evidence="2 3">HHB12733</strain>
    </source>
</reference>
<accession>A0A165G509</accession>
<protein>
    <submittedName>
        <fullName evidence="2">Uncharacterized protein</fullName>
    </submittedName>
</protein>
<organism evidence="2 3">
    <name type="scientific">Calocera cornea HHB12733</name>
    <dbReference type="NCBI Taxonomy" id="1353952"/>
    <lineage>
        <taxon>Eukaryota</taxon>
        <taxon>Fungi</taxon>
        <taxon>Dikarya</taxon>
        <taxon>Basidiomycota</taxon>
        <taxon>Agaricomycotina</taxon>
        <taxon>Dacrymycetes</taxon>
        <taxon>Dacrymycetales</taxon>
        <taxon>Dacrymycetaceae</taxon>
        <taxon>Calocera</taxon>
    </lineage>
</organism>
<dbReference type="AlphaFoldDB" id="A0A165G509"/>
<feature type="region of interest" description="Disordered" evidence="1">
    <location>
        <begin position="187"/>
        <end position="213"/>
    </location>
</feature>
<dbReference type="EMBL" id="KV423961">
    <property type="protein sequence ID" value="KZT57603.1"/>
    <property type="molecule type" value="Genomic_DNA"/>
</dbReference>
<sequence length="410" mass="44534">MLQCPKLQWKEEAVVSGSFDRSATAHQRTPSTGNPEWDIDILVLQYAEEHPDALDDFETVAAAVDRDNRRLGRPDPSQTSHLRAVVDVTRGPPGYSSGVAEGWSGQGNGAPPPYVREAPVSAPPPPPAPVCVTPPIIQARAAPTKAIASRAPTPTAVPESNLSYFQRRWKKGLSNGLKFQAQSHAGDQNWLQRGGHTKSTLAPNSPSTQTYSQEHDHIGVHRVISSGQFSEPSCRRESPQAAPQPYNEIQKSVDDDPVEEIAEIGEYTGEPEPDSQQPKTGSESVGLNVQTRIVTIANTLKYSLMALALRLLDPGRVVVCESKEVGWQEKYGGAEIGGRGRYGGRSCLLGLPFGVRCVARGFRTTCLYLWAISLIIYAMCPNNSSSIVRKSCLRSENREGAEQLSVGKED</sequence>
<evidence type="ECO:0000313" key="2">
    <source>
        <dbReference type="EMBL" id="KZT57603.1"/>
    </source>
</evidence>
<feature type="region of interest" description="Disordered" evidence="1">
    <location>
        <begin position="228"/>
        <end position="257"/>
    </location>
</feature>
<dbReference type="InParanoid" id="A0A165G509"/>
<proteinExistence type="predicted"/>
<evidence type="ECO:0000313" key="3">
    <source>
        <dbReference type="Proteomes" id="UP000076842"/>
    </source>
</evidence>
<feature type="compositionally biased region" description="Polar residues" evidence="1">
    <location>
        <begin position="187"/>
        <end position="212"/>
    </location>
</feature>
<keyword evidence="3" id="KW-1185">Reference proteome</keyword>
<dbReference type="Proteomes" id="UP000076842">
    <property type="component" value="Unassembled WGS sequence"/>
</dbReference>